<organism evidence="3 4">
    <name type="scientific">Skermania pinensis</name>
    <dbReference type="NCBI Taxonomy" id="39122"/>
    <lineage>
        <taxon>Bacteria</taxon>
        <taxon>Bacillati</taxon>
        <taxon>Actinomycetota</taxon>
        <taxon>Actinomycetes</taxon>
        <taxon>Mycobacteriales</taxon>
        <taxon>Gordoniaceae</taxon>
        <taxon>Skermania</taxon>
    </lineage>
</organism>
<accession>A0ABX8S6D7</accession>
<dbReference type="Pfam" id="PF00589">
    <property type="entry name" value="Phage_integrase"/>
    <property type="match status" value="1"/>
</dbReference>
<evidence type="ECO:0000313" key="3">
    <source>
        <dbReference type="EMBL" id="QXQ12816.1"/>
    </source>
</evidence>
<feature type="domain" description="Tyr recombinase" evidence="2">
    <location>
        <begin position="1"/>
        <end position="158"/>
    </location>
</feature>
<keyword evidence="1" id="KW-0233">DNA recombination</keyword>
<protein>
    <submittedName>
        <fullName evidence="3">Site-specific integrase</fullName>
    </submittedName>
</protein>
<dbReference type="RefSeq" id="WP_066467527.1">
    <property type="nucleotide sequence ID" value="NZ_CP079105.1"/>
</dbReference>
<dbReference type="InterPro" id="IPR011010">
    <property type="entry name" value="DNA_brk_join_enz"/>
</dbReference>
<name>A0ABX8S6D7_9ACTN</name>
<evidence type="ECO:0000256" key="1">
    <source>
        <dbReference type="ARBA" id="ARBA00023172"/>
    </source>
</evidence>
<dbReference type="Proteomes" id="UP000887023">
    <property type="component" value="Chromosome"/>
</dbReference>
<proteinExistence type="predicted"/>
<dbReference type="InterPro" id="IPR002104">
    <property type="entry name" value="Integrase_catalytic"/>
</dbReference>
<dbReference type="InterPro" id="IPR013762">
    <property type="entry name" value="Integrase-like_cat_sf"/>
</dbReference>
<dbReference type="PROSITE" id="PS51898">
    <property type="entry name" value="TYR_RECOMBINASE"/>
    <property type="match status" value="1"/>
</dbReference>
<dbReference type="EMBL" id="CP079105">
    <property type="protein sequence ID" value="QXQ12816.1"/>
    <property type="molecule type" value="Genomic_DNA"/>
</dbReference>
<keyword evidence="4" id="KW-1185">Reference proteome</keyword>
<gene>
    <name evidence="3" type="ORF">KV203_12855</name>
</gene>
<dbReference type="CDD" id="cd01189">
    <property type="entry name" value="INT_ICEBs1_C_like"/>
    <property type="match status" value="1"/>
</dbReference>
<dbReference type="SUPFAM" id="SSF56349">
    <property type="entry name" value="DNA breaking-rejoining enzymes"/>
    <property type="match status" value="1"/>
</dbReference>
<dbReference type="Gene3D" id="1.10.443.10">
    <property type="entry name" value="Intergrase catalytic core"/>
    <property type="match status" value="1"/>
</dbReference>
<evidence type="ECO:0000313" key="4">
    <source>
        <dbReference type="Proteomes" id="UP000887023"/>
    </source>
</evidence>
<evidence type="ECO:0000259" key="2">
    <source>
        <dbReference type="PROSITE" id="PS51898"/>
    </source>
</evidence>
<sequence length="164" mass="17109">MLGLAWSAVDLDARTVTITAGRVSVKGGTELGAPKSWRSARTLPISADLTDALRAFRTAQARERLVIGAGWPDTGLVAVNADGTPIRPETYSSMFRRLVADAGIPAIPLKGVRNTAATTLIGAGLSPVDAAAWLGHDPAMTLRVYAHAREEGPIAAADVLSRPS</sequence>
<reference evidence="3" key="1">
    <citation type="submission" date="2021-07" db="EMBL/GenBank/DDBJ databases">
        <title>Candidatus Kaistella beijingensis sp. nov. isolated from a municipal wastewater treatment plant is involved in sludge foaming.</title>
        <authorList>
            <person name="Song Y."/>
            <person name="Liu S.-J."/>
        </authorList>
    </citation>
    <scope>NUCLEOTIDE SEQUENCE</scope>
    <source>
        <strain evidence="3">DSM 43998</strain>
    </source>
</reference>